<dbReference type="PROSITE" id="PS51677">
    <property type="entry name" value="NODB"/>
    <property type="match status" value="1"/>
</dbReference>
<evidence type="ECO:0000256" key="1">
    <source>
        <dbReference type="ARBA" id="ARBA00004613"/>
    </source>
</evidence>
<reference evidence="3" key="1">
    <citation type="submission" date="2017-07" db="EMBL/GenBank/DDBJ databases">
        <title>Leptospira spp. isolated from tropical soils.</title>
        <authorList>
            <person name="Thibeaux R."/>
            <person name="Iraola G."/>
            <person name="Ferres I."/>
            <person name="Bierque E."/>
            <person name="Girault D."/>
            <person name="Soupe-Gilbert M.-E."/>
            <person name="Picardeau M."/>
            <person name="Goarant C."/>
        </authorList>
    </citation>
    <scope>NUCLEOTIDE SEQUENCE [LARGE SCALE GENOMIC DNA]</scope>
    <source>
        <strain evidence="3">ATI7-C-A5</strain>
    </source>
</reference>
<dbReference type="PANTHER" id="PTHR34216:SF3">
    <property type="entry name" value="POLY-BETA-1,6-N-ACETYL-D-GLUCOSAMINE N-DEACETYLASE"/>
    <property type="match status" value="1"/>
</dbReference>
<comment type="subcellular location">
    <subcellularLocation>
        <location evidence="1">Secreted</location>
    </subcellularLocation>
</comment>
<organism evidence="3">
    <name type="scientific">Leptospira ellisii</name>
    <dbReference type="NCBI Taxonomy" id="2023197"/>
    <lineage>
        <taxon>Bacteria</taxon>
        <taxon>Pseudomonadati</taxon>
        <taxon>Spirochaetota</taxon>
        <taxon>Spirochaetia</taxon>
        <taxon>Leptospirales</taxon>
        <taxon>Leptospiraceae</taxon>
        <taxon>Leptospira</taxon>
    </lineage>
</organism>
<dbReference type="AlphaFoldDB" id="A0A2N0BG69"/>
<dbReference type="Gene3D" id="3.20.20.370">
    <property type="entry name" value="Glycoside hydrolase/deacetylase"/>
    <property type="match status" value="1"/>
</dbReference>
<protein>
    <submittedName>
        <fullName evidence="3">Polysaccharide deacetylase</fullName>
    </submittedName>
</protein>
<dbReference type="EMBL" id="NPEF01000091">
    <property type="protein sequence ID" value="PJZ92982.1"/>
    <property type="molecule type" value="Genomic_DNA"/>
</dbReference>
<accession>A0A2N0BG69</accession>
<dbReference type="InterPro" id="IPR002509">
    <property type="entry name" value="NODB_dom"/>
</dbReference>
<comment type="caution">
    <text evidence="3">The sequence shown here is derived from an EMBL/GenBank/DDBJ whole genome shotgun (WGS) entry which is preliminary data.</text>
</comment>
<dbReference type="SUPFAM" id="SSF88713">
    <property type="entry name" value="Glycoside hydrolase/deacetylase"/>
    <property type="match status" value="1"/>
</dbReference>
<evidence type="ECO:0000313" key="3">
    <source>
        <dbReference type="EMBL" id="PJZ92982.1"/>
    </source>
</evidence>
<dbReference type="OrthoDB" id="9778320at2"/>
<gene>
    <name evidence="3" type="ORF">CH379_10280</name>
</gene>
<dbReference type="GO" id="GO:0005975">
    <property type="term" value="P:carbohydrate metabolic process"/>
    <property type="evidence" value="ECO:0007669"/>
    <property type="project" value="InterPro"/>
</dbReference>
<dbReference type="InterPro" id="IPR051398">
    <property type="entry name" value="Polysacch_Deacetylase"/>
</dbReference>
<dbReference type="PANTHER" id="PTHR34216">
    <property type="match status" value="1"/>
</dbReference>
<dbReference type="CDD" id="cd10918">
    <property type="entry name" value="CE4_NodB_like_5s_6s"/>
    <property type="match status" value="1"/>
</dbReference>
<dbReference type="InterPro" id="IPR011330">
    <property type="entry name" value="Glyco_hydro/deAcase_b/a-brl"/>
</dbReference>
<dbReference type="GO" id="GO:0016810">
    <property type="term" value="F:hydrolase activity, acting on carbon-nitrogen (but not peptide) bonds"/>
    <property type="evidence" value="ECO:0007669"/>
    <property type="project" value="InterPro"/>
</dbReference>
<dbReference type="GO" id="GO:0005576">
    <property type="term" value="C:extracellular region"/>
    <property type="evidence" value="ECO:0007669"/>
    <property type="project" value="UniProtKB-SubCell"/>
</dbReference>
<accession>A0A2N0B8V6</accession>
<dbReference type="Pfam" id="PF01522">
    <property type="entry name" value="Polysacc_deac_1"/>
    <property type="match status" value="1"/>
</dbReference>
<proteinExistence type="predicted"/>
<sequence length="300" mass="34387">MTFRTPHTKRFSLLLATFYFLSLGSFLPSGNSAETIQPISEAPDTQGIPVLIYHEIVMDDRPPGETVISLEKFREQMHYLHTHGYKPVTMKDLLQYMRTGKRLPQRSIVLNFDDGWKNVLNAVPVLDLYSFPASFWIIAGPKGIGNGEYLEWSDIRELARNPRFEIGSHTYSHPWDPKDNLVTWVDRKNPGKGSKNAFFELKESKKILERNLGIPVEYLAWPCGWYNDTLVRLAKQAGYKAILTTEDGVNVPGGDPFKIKRIFIDGQCDLDSFIEQLENPRYIVCQKNQKSTQGNSPYFH</sequence>
<name>A0A2N0BG69_9LEPT</name>
<keyword evidence="2" id="KW-0732">Signal</keyword>
<evidence type="ECO:0000256" key="2">
    <source>
        <dbReference type="ARBA" id="ARBA00022729"/>
    </source>
</evidence>